<evidence type="ECO:0000256" key="1">
    <source>
        <dbReference type="ARBA" id="ARBA00008738"/>
    </source>
</evidence>
<keyword evidence="3" id="KW-1185">Reference proteome</keyword>
<evidence type="ECO:0000313" key="2">
    <source>
        <dbReference type="Ensembl" id="ENSCMMP00000004967.1"/>
    </source>
</evidence>
<comment type="similarity">
    <text evidence="1">Belongs to the FAM154 family.</text>
</comment>
<organism evidence="2 3">
    <name type="scientific">Cairina moschata</name>
    <name type="common">Muscovy duck</name>
    <dbReference type="NCBI Taxonomy" id="8855"/>
    <lineage>
        <taxon>Eukaryota</taxon>
        <taxon>Metazoa</taxon>
        <taxon>Chordata</taxon>
        <taxon>Craniata</taxon>
        <taxon>Vertebrata</taxon>
        <taxon>Euteleostomi</taxon>
        <taxon>Archelosauria</taxon>
        <taxon>Archosauria</taxon>
        <taxon>Dinosauria</taxon>
        <taxon>Saurischia</taxon>
        <taxon>Theropoda</taxon>
        <taxon>Coelurosauria</taxon>
        <taxon>Aves</taxon>
        <taxon>Neognathae</taxon>
        <taxon>Galloanserae</taxon>
        <taxon>Anseriformes</taxon>
        <taxon>Anatidae</taxon>
        <taxon>Anatinae</taxon>
        <taxon>Cairina</taxon>
    </lineage>
</organism>
<dbReference type="GO" id="GO:0005879">
    <property type="term" value="C:axonemal microtubule"/>
    <property type="evidence" value="ECO:0007669"/>
    <property type="project" value="TreeGrafter"/>
</dbReference>
<dbReference type="PANTHER" id="PTHR31516:SF6">
    <property type="entry name" value="STABILIZER OF AXONEMAL MICROTUBULES 2"/>
    <property type="match status" value="1"/>
</dbReference>
<name>A0A8C3GF93_CAIMO</name>
<dbReference type="Proteomes" id="UP000694556">
    <property type="component" value="Chromosome 11"/>
</dbReference>
<dbReference type="GO" id="GO:0008017">
    <property type="term" value="F:microtubule binding"/>
    <property type="evidence" value="ECO:0007669"/>
    <property type="project" value="InterPro"/>
</dbReference>
<accession>A0A8C3GF93</accession>
<sequence length="208" mass="24338">MERPHGDRGEDGAAALPLRNLHLRVTLAVQKELKEIQQKTLRNLYMRGRKVSKRELFTRRHRCPHKPTRIYDNGQQPCLTTEYVEKYPKYSNISPARSLKPKQEYQVHRGKMEGITTFKSDYLPYDTMRRPFRVQEEYKPKTGERELGTTYQKDYNAHKIQPVTLVRPLERKHTMGGKLDTIPTYQGRSWCTQASGRSVTTLPLAFTC</sequence>
<reference evidence="2" key="2">
    <citation type="submission" date="2025-08" db="UniProtKB">
        <authorList>
            <consortium name="Ensembl"/>
        </authorList>
    </citation>
    <scope>IDENTIFICATION</scope>
</reference>
<protein>
    <submittedName>
        <fullName evidence="2">Stabilizer of axonemal microtubules 2</fullName>
    </submittedName>
</protein>
<dbReference type="GO" id="GO:0005814">
    <property type="term" value="C:centriole"/>
    <property type="evidence" value="ECO:0007669"/>
    <property type="project" value="TreeGrafter"/>
</dbReference>
<dbReference type="GO" id="GO:0036064">
    <property type="term" value="C:ciliary basal body"/>
    <property type="evidence" value="ECO:0007669"/>
    <property type="project" value="TreeGrafter"/>
</dbReference>
<reference evidence="2" key="1">
    <citation type="submission" date="2018-09" db="EMBL/GenBank/DDBJ databases">
        <title>Common duck and Muscovy duck high density SNP chip.</title>
        <authorList>
            <person name="Vignal A."/>
            <person name="Thebault N."/>
            <person name="Warren W.C."/>
        </authorList>
    </citation>
    <scope>NUCLEOTIDE SEQUENCE [LARGE SCALE GENOMIC DNA]</scope>
</reference>
<dbReference type="AlphaFoldDB" id="A0A8C3GF93"/>
<dbReference type="Ensembl" id="ENSCMMT00000005522.1">
    <property type="protein sequence ID" value="ENSCMMP00000004967.1"/>
    <property type="gene ID" value="ENSCMMG00000003096.1"/>
</dbReference>
<reference evidence="2" key="3">
    <citation type="submission" date="2025-09" db="UniProtKB">
        <authorList>
            <consortium name="Ensembl"/>
        </authorList>
    </citation>
    <scope>IDENTIFICATION</scope>
</reference>
<evidence type="ECO:0000313" key="3">
    <source>
        <dbReference type="Proteomes" id="UP000694556"/>
    </source>
</evidence>
<proteinExistence type="inferred from homology"/>
<dbReference type="PANTHER" id="PTHR31516">
    <property type="entry name" value="STABILIZER OF AXONEMAL MICROTUBULES 2"/>
    <property type="match status" value="1"/>
</dbReference>
<dbReference type="GO" id="GO:0036126">
    <property type="term" value="C:sperm flagellum"/>
    <property type="evidence" value="ECO:0007669"/>
    <property type="project" value="TreeGrafter"/>
</dbReference>
<dbReference type="Pfam" id="PF05217">
    <property type="entry name" value="SAXO1-2"/>
    <property type="match status" value="1"/>
</dbReference>
<dbReference type="InterPro" id="IPR033336">
    <property type="entry name" value="SAXO1/2"/>
</dbReference>